<dbReference type="GO" id="GO:0005840">
    <property type="term" value="C:ribosome"/>
    <property type="evidence" value="ECO:0007669"/>
    <property type="project" value="InterPro"/>
</dbReference>
<evidence type="ECO:0000259" key="6">
    <source>
        <dbReference type="Pfam" id="PF01782"/>
    </source>
</evidence>
<keyword evidence="3 5" id="KW-0698">rRNA processing</keyword>
<dbReference type="Gene3D" id="2.40.30.60">
    <property type="entry name" value="RimM"/>
    <property type="match status" value="1"/>
</dbReference>
<dbReference type="SUPFAM" id="SSF50346">
    <property type="entry name" value="PRC-barrel domain"/>
    <property type="match status" value="1"/>
</dbReference>
<evidence type="ECO:0000256" key="3">
    <source>
        <dbReference type="ARBA" id="ARBA00022552"/>
    </source>
</evidence>
<proteinExistence type="inferred from homology"/>
<name>A0AAN1WGJ8_9GAMM</name>
<evidence type="ECO:0000313" key="8">
    <source>
        <dbReference type="EMBL" id="BCD97197.1"/>
    </source>
</evidence>
<dbReference type="HAMAP" id="MF_00014">
    <property type="entry name" value="Ribosome_mat_RimM"/>
    <property type="match status" value="1"/>
</dbReference>
<dbReference type="PANTHER" id="PTHR33692">
    <property type="entry name" value="RIBOSOME MATURATION FACTOR RIMM"/>
    <property type="match status" value="1"/>
</dbReference>
<dbReference type="Pfam" id="PF01782">
    <property type="entry name" value="RimM"/>
    <property type="match status" value="1"/>
</dbReference>
<keyword evidence="9" id="KW-1185">Reference proteome</keyword>
<comment type="similarity">
    <text evidence="5">Belongs to the RimM family.</text>
</comment>
<comment type="subcellular location">
    <subcellularLocation>
        <location evidence="5">Cytoplasm</location>
    </subcellularLocation>
</comment>
<dbReference type="Pfam" id="PF24986">
    <property type="entry name" value="PRC_RimM"/>
    <property type="match status" value="1"/>
</dbReference>
<dbReference type="KEGG" id="marq:MARGE09_P1398"/>
<evidence type="ECO:0000256" key="1">
    <source>
        <dbReference type="ARBA" id="ARBA00022490"/>
    </source>
</evidence>
<dbReference type="GO" id="GO:0005737">
    <property type="term" value="C:cytoplasm"/>
    <property type="evidence" value="ECO:0007669"/>
    <property type="project" value="UniProtKB-SubCell"/>
</dbReference>
<dbReference type="Gene3D" id="2.30.30.240">
    <property type="entry name" value="PRC-barrel domain"/>
    <property type="match status" value="1"/>
</dbReference>
<dbReference type="InterPro" id="IPR036976">
    <property type="entry name" value="RimM_N_sf"/>
</dbReference>
<keyword evidence="2 5" id="KW-0690">Ribosome biogenesis</keyword>
<keyword evidence="1 5" id="KW-0963">Cytoplasm</keyword>
<dbReference type="SUPFAM" id="SSF50447">
    <property type="entry name" value="Translation proteins"/>
    <property type="match status" value="1"/>
</dbReference>
<dbReference type="PANTHER" id="PTHR33692:SF1">
    <property type="entry name" value="RIBOSOME MATURATION FACTOR RIMM"/>
    <property type="match status" value="1"/>
</dbReference>
<dbReference type="InterPro" id="IPR009000">
    <property type="entry name" value="Transl_B-barrel_sf"/>
</dbReference>
<comment type="function">
    <text evidence="5">An accessory protein needed during the final step in the assembly of 30S ribosomal subunit, possibly for assembly of the head region. Essential for efficient processing of 16S rRNA. May be needed both before and after RbfA during the maturation of 16S rRNA. It has affinity for free ribosomal 30S subunits but not for 70S ribosomes.</text>
</comment>
<evidence type="ECO:0000256" key="4">
    <source>
        <dbReference type="ARBA" id="ARBA00023186"/>
    </source>
</evidence>
<dbReference type="Proteomes" id="UP001320119">
    <property type="component" value="Chromosome"/>
</dbReference>
<dbReference type="GO" id="GO:0043022">
    <property type="term" value="F:ribosome binding"/>
    <property type="evidence" value="ECO:0007669"/>
    <property type="project" value="InterPro"/>
</dbReference>
<dbReference type="NCBIfam" id="TIGR02273">
    <property type="entry name" value="16S_RimM"/>
    <property type="match status" value="1"/>
</dbReference>
<organism evidence="8 9">
    <name type="scientific">Marinagarivorans cellulosilyticus</name>
    <dbReference type="NCBI Taxonomy" id="2721545"/>
    <lineage>
        <taxon>Bacteria</taxon>
        <taxon>Pseudomonadati</taxon>
        <taxon>Pseudomonadota</taxon>
        <taxon>Gammaproteobacteria</taxon>
        <taxon>Cellvibrionales</taxon>
        <taxon>Cellvibrionaceae</taxon>
        <taxon>Marinagarivorans</taxon>
    </lineage>
</organism>
<feature type="domain" description="RimM N-terminal" evidence="6">
    <location>
        <begin position="7"/>
        <end position="87"/>
    </location>
</feature>
<dbReference type="InterPro" id="IPR056792">
    <property type="entry name" value="PRC_RimM"/>
</dbReference>
<comment type="domain">
    <text evidence="5">The PRC barrel domain binds ribosomal protein uS19.</text>
</comment>
<accession>A0AAN1WGJ8</accession>
<feature type="domain" description="Ribosome maturation factor RimM PRC barrel" evidence="7">
    <location>
        <begin position="99"/>
        <end position="172"/>
    </location>
</feature>
<dbReference type="GO" id="GO:0006364">
    <property type="term" value="P:rRNA processing"/>
    <property type="evidence" value="ECO:0007669"/>
    <property type="project" value="UniProtKB-UniRule"/>
</dbReference>
<evidence type="ECO:0000313" key="9">
    <source>
        <dbReference type="Proteomes" id="UP001320119"/>
    </source>
</evidence>
<gene>
    <name evidence="5" type="primary">rimM</name>
    <name evidence="8" type="ORF">MARGE09_P1398</name>
</gene>
<dbReference type="InterPro" id="IPR011033">
    <property type="entry name" value="PRC_barrel-like_sf"/>
</dbReference>
<evidence type="ECO:0000256" key="5">
    <source>
        <dbReference type="HAMAP-Rule" id="MF_00014"/>
    </source>
</evidence>
<dbReference type="InterPro" id="IPR011961">
    <property type="entry name" value="RimM"/>
</dbReference>
<dbReference type="InterPro" id="IPR002676">
    <property type="entry name" value="RimM_N"/>
</dbReference>
<keyword evidence="4 5" id="KW-0143">Chaperone</keyword>
<reference evidence="8 9" key="1">
    <citation type="journal article" date="2022" name="IScience">
        <title>An ultrasensitive nanofiber-based assay for enzymatic hydrolysis and deep-sea microbial degradation of cellulose.</title>
        <authorList>
            <person name="Tsudome M."/>
            <person name="Tachioka M."/>
            <person name="Miyazaki M."/>
            <person name="Uchimura K."/>
            <person name="Tsuda M."/>
            <person name="Takaki Y."/>
            <person name="Deguchi S."/>
        </authorList>
    </citation>
    <scope>NUCLEOTIDE SEQUENCE [LARGE SCALE GENOMIC DNA]</scope>
    <source>
        <strain evidence="8 9">GE09</strain>
    </source>
</reference>
<dbReference type="RefSeq" id="WP_236986672.1">
    <property type="nucleotide sequence ID" value="NZ_AP023086.1"/>
</dbReference>
<sequence length="175" mass="19458">MSNRIGVGRLVGVFGIKGWLKVKSNTEPTENIISYKPWFLKTAHGLKEIEVDDYAFRPQGLIVHIKGCDDRDKAEAYGKASIEVDIDQLPNLDGGDYYWHQLIGLKVFTEFGGNKVLLGEVKDLMETGANDVLIVAACEGSIDDRERLVPYLPGEFVGVIDLAVGEMLVDWDPEF</sequence>
<dbReference type="EMBL" id="AP023086">
    <property type="protein sequence ID" value="BCD97197.1"/>
    <property type="molecule type" value="Genomic_DNA"/>
</dbReference>
<dbReference type="GO" id="GO:0042274">
    <property type="term" value="P:ribosomal small subunit biogenesis"/>
    <property type="evidence" value="ECO:0007669"/>
    <property type="project" value="UniProtKB-UniRule"/>
</dbReference>
<comment type="subunit">
    <text evidence="5">Binds ribosomal protein uS19.</text>
</comment>
<protein>
    <recommendedName>
        <fullName evidence="5">Ribosome maturation factor RimM</fullName>
    </recommendedName>
</protein>
<dbReference type="AlphaFoldDB" id="A0AAN1WGJ8"/>
<evidence type="ECO:0000256" key="2">
    <source>
        <dbReference type="ARBA" id="ARBA00022517"/>
    </source>
</evidence>
<evidence type="ECO:0000259" key="7">
    <source>
        <dbReference type="Pfam" id="PF24986"/>
    </source>
</evidence>